<organism evidence="1">
    <name type="scientific">hydrothermal vent metagenome</name>
    <dbReference type="NCBI Taxonomy" id="652676"/>
    <lineage>
        <taxon>unclassified sequences</taxon>
        <taxon>metagenomes</taxon>
        <taxon>ecological metagenomes</taxon>
    </lineage>
</organism>
<evidence type="ECO:0008006" key="2">
    <source>
        <dbReference type="Google" id="ProtNLM"/>
    </source>
</evidence>
<evidence type="ECO:0000313" key="1">
    <source>
        <dbReference type="EMBL" id="VAX37225.1"/>
    </source>
</evidence>
<dbReference type="AlphaFoldDB" id="A0A3B1DXX6"/>
<protein>
    <recommendedName>
        <fullName evidence="2">TRASH transcription regulator C-terminal archaeal domain-containing protein</fullName>
    </recommendedName>
</protein>
<gene>
    <name evidence="1" type="ORF">MNBD_PLANCTO02-3237</name>
</gene>
<dbReference type="EMBL" id="UOGL01000109">
    <property type="protein sequence ID" value="VAX37225.1"/>
    <property type="molecule type" value="Genomic_DNA"/>
</dbReference>
<reference evidence="1" key="1">
    <citation type="submission" date="2018-06" db="EMBL/GenBank/DDBJ databases">
        <authorList>
            <person name="Zhirakovskaya E."/>
        </authorList>
    </citation>
    <scope>NUCLEOTIDE SEQUENCE</scope>
</reference>
<accession>A0A3B1DXX6</accession>
<sequence>MRNMKWTLTLTLVASLFGTNALLADSGHEKKTAGPHGGEVSQSGGNWYEVVFKPKGINLYLYNAKGKPVSAKGVRGSVVMMVKGNSKQYRYDLYPDAAKNAAPNSLVLPMDLSKMPEGAMSTKFSLFGLPKSGRKPVVLSRTFWLSNSGPKKSTQSDAQAIAFQKICPVTGGALGSMGAPIKMRVKGRDIFVCCKGCIKKVKSNPSKYLALLPSPKPAKATQADAAAIARQKDCPVMDESLNEMGGPWKVYAKGQPLFVCCKGCIKKIQKNPNFYLAKLTRN</sequence>
<proteinExistence type="predicted"/>
<name>A0A3B1DXX6_9ZZZZ</name>